<proteinExistence type="predicted"/>
<feature type="chain" id="PRO_5039902188" evidence="1">
    <location>
        <begin position="23"/>
        <end position="56"/>
    </location>
</feature>
<dbReference type="Proteomes" id="UP000215914">
    <property type="component" value="Unassembled WGS sequence"/>
</dbReference>
<evidence type="ECO:0000313" key="3">
    <source>
        <dbReference type="Proteomes" id="UP000215914"/>
    </source>
</evidence>
<protein>
    <submittedName>
        <fullName evidence="2">Uncharacterized protein</fullName>
    </submittedName>
</protein>
<accession>A0A9K3IY47</accession>
<gene>
    <name evidence="2" type="ORF">HanXRQr2_Chr05g0193801</name>
</gene>
<reference evidence="2" key="1">
    <citation type="journal article" date="2017" name="Nature">
        <title>The sunflower genome provides insights into oil metabolism, flowering and Asterid evolution.</title>
        <authorList>
            <person name="Badouin H."/>
            <person name="Gouzy J."/>
            <person name="Grassa C.J."/>
            <person name="Murat F."/>
            <person name="Staton S.E."/>
            <person name="Cottret L."/>
            <person name="Lelandais-Briere C."/>
            <person name="Owens G.L."/>
            <person name="Carrere S."/>
            <person name="Mayjonade B."/>
            <person name="Legrand L."/>
            <person name="Gill N."/>
            <person name="Kane N.C."/>
            <person name="Bowers J.E."/>
            <person name="Hubner S."/>
            <person name="Bellec A."/>
            <person name="Berard A."/>
            <person name="Berges H."/>
            <person name="Blanchet N."/>
            <person name="Boniface M.C."/>
            <person name="Brunel D."/>
            <person name="Catrice O."/>
            <person name="Chaidir N."/>
            <person name="Claudel C."/>
            <person name="Donnadieu C."/>
            <person name="Faraut T."/>
            <person name="Fievet G."/>
            <person name="Helmstetter N."/>
            <person name="King M."/>
            <person name="Knapp S.J."/>
            <person name="Lai Z."/>
            <person name="Le Paslier M.C."/>
            <person name="Lippi Y."/>
            <person name="Lorenzon L."/>
            <person name="Mandel J.R."/>
            <person name="Marage G."/>
            <person name="Marchand G."/>
            <person name="Marquand E."/>
            <person name="Bret-Mestries E."/>
            <person name="Morien E."/>
            <person name="Nambeesan S."/>
            <person name="Nguyen T."/>
            <person name="Pegot-Espagnet P."/>
            <person name="Pouilly N."/>
            <person name="Raftis F."/>
            <person name="Sallet E."/>
            <person name="Schiex T."/>
            <person name="Thomas J."/>
            <person name="Vandecasteele C."/>
            <person name="Vares D."/>
            <person name="Vear F."/>
            <person name="Vautrin S."/>
            <person name="Crespi M."/>
            <person name="Mangin B."/>
            <person name="Burke J.M."/>
            <person name="Salse J."/>
            <person name="Munos S."/>
            <person name="Vincourt P."/>
            <person name="Rieseberg L.H."/>
            <person name="Langlade N.B."/>
        </authorList>
    </citation>
    <scope>NUCLEOTIDE SEQUENCE</scope>
    <source>
        <tissue evidence="2">Leaves</tissue>
    </source>
</reference>
<dbReference type="AlphaFoldDB" id="A0A9K3IY47"/>
<reference evidence="2" key="2">
    <citation type="submission" date="2020-06" db="EMBL/GenBank/DDBJ databases">
        <title>Helianthus annuus Genome sequencing and assembly Release 2.</title>
        <authorList>
            <person name="Gouzy J."/>
            <person name="Langlade N."/>
            <person name="Munos S."/>
        </authorList>
    </citation>
    <scope>NUCLEOTIDE SEQUENCE</scope>
    <source>
        <tissue evidence="2">Leaves</tissue>
    </source>
</reference>
<organism evidence="2 3">
    <name type="scientific">Helianthus annuus</name>
    <name type="common">Common sunflower</name>
    <dbReference type="NCBI Taxonomy" id="4232"/>
    <lineage>
        <taxon>Eukaryota</taxon>
        <taxon>Viridiplantae</taxon>
        <taxon>Streptophyta</taxon>
        <taxon>Embryophyta</taxon>
        <taxon>Tracheophyta</taxon>
        <taxon>Spermatophyta</taxon>
        <taxon>Magnoliopsida</taxon>
        <taxon>eudicotyledons</taxon>
        <taxon>Gunneridae</taxon>
        <taxon>Pentapetalae</taxon>
        <taxon>asterids</taxon>
        <taxon>campanulids</taxon>
        <taxon>Asterales</taxon>
        <taxon>Asteraceae</taxon>
        <taxon>Asteroideae</taxon>
        <taxon>Heliantheae alliance</taxon>
        <taxon>Heliantheae</taxon>
        <taxon>Helianthus</taxon>
    </lineage>
</organism>
<sequence>MLGVFVLQVLIDLSILNLHLDGDDLNIIYKEQPEFLLSAAAKEMLYGRIGIFTRIL</sequence>
<keyword evidence="1" id="KW-0732">Signal</keyword>
<evidence type="ECO:0000256" key="1">
    <source>
        <dbReference type="SAM" id="SignalP"/>
    </source>
</evidence>
<dbReference type="Gramene" id="mRNA:HanXRQr2_Chr05g0193801">
    <property type="protein sequence ID" value="CDS:HanXRQr2_Chr05g0193801.1"/>
    <property type="gene ID" value="HanXRQr2_Chr05g0193801"/>
</dbReference>
<evidence type="ECO:0000313" key="2">
    <source>
        <dbReference type="EMBL" id="KAF5804145.1"/>
    </source>
</evidence>
<dbReference type="EMBL" id="MNCJ02000320">
    <property type="protein sequence ID" value="KAF5804145.1"/>
    <property type="molecule type" value="Genomic_DNA"/>
</dbReference>
<feature type="signal peptide" evidence="1">
    <location>
        <begin position="1"/>
        <end position="22"/>
    </location>
</feature>
<keyword evidence="3" id="KW-1185">Reference proteome</keyword>
<name>A0A9K3IY47_HELAN</name>
<comment type="caution">
    <text evidence="2">The sequence shown here is derived from an EMBL/GenBank/DDBJ whole genome shotgun (WGS) entry which is preliminary data.</text>
</comment>